<dbReference type="OrthoDB" id="2525151at2759"/>
<dbReference type="Proteomes" id="UP000237144">
    <property type="component" value="Unassembled WGS sequence"/>
</dbReference>
<organism evidence="2 3">
    <name type="scientific">Rhodotorula taiwanensis</name>
    <dbReference type="NCBI Taxonomy" id="741276"/>
    <lineage>
        <taxon>Eukaryota</taxon>
        <taxon>Fungi</taxon>
        <taxon>Dikarya</taxon>
        <taxon>Basidiomycota</taxon>
        <taxon>Pucciniomycotina</taxon>
        <taxon>Microbotryomycetes</taxon>
        <taxon>Sporidiobolales</taxon>
        <taxon>Sporidiobolaceae</taxon>
        <taxon>Rhodotorula</taxon>
    </lineage>
</organism>
<feature type="region of interest" description="Disordered" evidence="1">
    <location>
        <begin position="92"/>
        <end position="120"/>
    </location>
</feature>
<accession>A0A2S5BDX4</accession>
<reference evidence="2 3" key="1">
    <citation type="journal article" date="2018" name="Front. Microbiol.">
        <title>Prospects for Fungal Bioremediation of Acidic Radioactive Waste Sites: Characterization and Genome Sequence of Rhodotorula taiwanensis MD1149.</title>
        <authorList>
            <person name="Tkavc R."/>
            <person name="Matrosova V.Y."/>
            <person name="Grichenko O.E."/>
            <person name="Gostincar C."/>
            <person name="Volpe R.P."/>
            <person name="Klimenkova P."/>
            <person name="Gaidamakova E.K."/>
            <person name="Zhou C.E."/>
            <person name="Stewart B.J."/>
            <person name="Lyman M.G."/>
            <person name="Malfatti S.A."/>
            <person name="Rubinfeld B."/>
            <person name="Courtot M."/>
            <person name="Singh J."/>
            <person name="Dalgard C.L."/>
            <person name="Hamilton T."/>
            <person name="Frey K.G."/>
            <person name="Gunde-Cimerman N."/>
            <person name="Dugan L."/>
            <person name="Daly M.J."/>
        </authorList>
    </citation>
    <scope>NUCLEOTIDE SEQUENCE [LARGE SCALE GENOMIC DNA]</scope>
    <source>
        <strain evidence="2 3">MD1149</strain>
    </source>
</reference>
<evidence type="ECO:0000313" key="2">
    <source>
        <dbReference type="EMBL" id="POY74953.1"/>
    </source>
</evidence>
<dbReference type="EMBL" id="PJQD01000020">
    <property type="protein sequence ID" value="POY74953.1"/>
    <property type="molecule type" value="Genomic_DNA"/>
</dbReference>
<protein>
    <submittedName>
        <fullName evidence="2">Uncharacterized protein</fullName>
    </submittedName>
</protein>
<keyword evidence="3" id="KW-1185">Reference proteome</keyword>
<feature type="compositionally biased region" description="Pro residues" evidence="1">
    <location>
        <begin position="99"/>
        <end position="113"/>
    </location>
</feature>
<dbReference type="AlphaFoldDB" id="A0A2S5BDX4"/>
<name>A0A2S5BDX4_9BASI</name>
<evidence type="ECO:0000256" key="1">
    <source>
        <dbReference type="SAM" id="MobiDB-lite"/>
    </source>
</evidence>
<feature type="region of interest" description="Disordered" evidence="1">
    <location>
        <begin position="228"/>
        <end position="255"/>
    </location>
</feature>
<proteinExistence type="predicted"/>
<evidence type="ECO:0000313" key="3">
    <source>
        <dbReference type="Proteomes" id="UP000237144"/>
    </source>
</evidence>
<gene>
    <name evidence="2" type="ORF">BMF94_1929</name>
</gene>
<sequence>MLAKAKLVACRCVSTSTAGPCRHGIATTVRRVATSSKSAAAAAVQRETCTEQAPVAALDYTAPLWATTAAAQQGRARWFGPARPAWADWNRTDLQPAPARDPPPPKVRTPPDAPLQVSSKVDEARPFALRDAAEAQLSTYLRSRGQRTALESFRDDYRDLLDAAERGDMPLLRAMVLEDQELAQVPHRGLKLLELDRFATNRSQKDGEGHMHRVVSARLPAPGEVVTRGRRKRRAALARTSSPAPAPEQVPPETVSPYDCLSSFLTVPVSDIAAAGEAWHSFDRATRADQSDRDLHLAIRFLFHLVQPGRPGSKVEELQPRLQLALQVLHRLLDVFPDEVVQPEPTRTDLFQEVRLQVVLLRTAIEVARREHMYETVESALGSIDQLREVHPVLATSPESAFDITAVESEVRRGLGALRDERQTSYAPSLRAEAWKMDAEVARVARVVRYRYRWSTSVADPDQPTLAPRLDQFLNTFAAECAHRQRWDLVAEMWRLWSARGWHMDGQALSLARWFAGEMPSSTYGPGPLAKTVLQPRLFVTLAREVHADVQRGSQRVTWTAGEKNDWVDLLCASRVASRSTREMARELVSIWQRKDPVGSALPFVLRGSTLLNLLRTALPPYGTDSTYARSGLSAHVATLVNPSSPYSSPNGRIEHYDLTTLAQAFTLAGDHVSVGQIYRRALEQKQLPDAKDVTVVLADAARRYPRGAFEQVAKAAASGLGVDLELIQAVLKAQLDQLRSRSSQASRPVADVPEEMREAVAQACRLAQELRLSEGQTEHLRRYGEAYISAGLDAASKPGRADGPSKLSVGRIIGDLLKASQTTDWRLAHRVFVRTLVRDEAGATVAHGVRDERVLTLCLGTLLKADRAKGYRAERPEIRDALRQVLDAAVAPISRLQPGETPLPAGNVSLVSTRAGLDLVLEALIRIGLPADVDALMAALDRQAESLCEPGLQPTDAVVEKAVRWAIAHRGRAAVLADDGWLAQRAQAIIRPEPTTETRMWGRKAVAVRV</sequence>
<comment type="caution">
    <text evidence="2">The sequence shown here is derived from an EMBL/GenBank/DDBJ whole genome shotgun (WGS) entry which is preliminary data.</text>
</comment>